<dbReference type="EMBL" id="CP013729">
    <property type="protein sequence ID" value="ALV07425.1"/>
    <property type="molecule type" value="Genomic_DNA"/>
</dbReference>
<sequence length="911" mass="98056">MMHVRMPETIAAAPVGAVTADVTAEMPASAPPPSLPPLDWKAPSLWDDPLGDTRVLNDKHWNTHRRVQFTPERFVVLPEALKMVPVGRRDWRDPLGSNVTRVNATLLPLAPKDAASASSRTPTTNWSRMLREPAVLQMQAPLDKTSHAAGGTACALMLGKVTDLIVVDGLAPVADDAPTPVGKRALTKWEDPVFEVDCRVVTPGGPVPVGADAASNQEDPALPGAQQVPSAPSAQQVPSAPSALRGAPRVTAGGEGLPVGYALDNPVVAPLVDKLEFAFPPGSPFTHVSTTSVEPTPPRVGLPRGSLKVELSAADGSHQSHDVRTFLLNLHVPDWPRQLMFALGVQWLHDKSQPLNLAVMCKDGASASGVVAIALHGMQCLEAFNRGEIHLTNVDDLAERLDDFMKAAGQHRSPSFAQPDRYDLNTRELAYALWDSWTQVLSNPNSTAVKQFRREIGQELPEGEVPEPSIAAAKEAERAVRALGKAAVAHYRNATTVSVDSGVVADASPMGTLSSLQRQTDLTNTADPFDASGEFESALIQAGRSTMTSPTRSPSSRLADSGTSATSSRLITAATQSTVLDRSTRSQPDAETRPGSSRAPGAVKPQVPQGSAPLQMPPNGAGRTRYLHAYGKAHVGAVQANLARLQATTPPVTERSVNGAPEAARADTPGELMRALIKAREAATGGDRSALDSIPQAIVERWSKGGAWIDIHRDRVKGLVREMTAWTGTIGNLRSRVINSQNRLLEPHTRWAQDLIKVVQDDLREHAQSQRGASDSPAKVDEAQVAQLARHAIKTLLADHFGRLSAKDQERWRHRVTGHSDRFELALSNSLSKVKALPGRLHLNGPQTSEEASDRPPLFPWHKADRRPTAALAEFRKPAFSAEEMVRKAVDHEWATRWVLELTKEVAGVKP</sequence>
<feature type="compositionally biased region" description="Low complexity" evidence="1">
    <location>
        <begin position="544"/>
        <end position="557"/>
    </location>
</feature>
<name>A0A0U2U5W8_9BURK</name>
<accession>A0A0U2U5W8</accession>
<reference evidence="2 3" key="1">
    <citation type="submission" date="2015-12" db="EMBL/GenBank/DDBJ databases">
        <title>Complete genome of Roseateles depolymerans KCTC 42856.</title>
        <authorList>
            <person name="Kim K.M."/>
        </authorList>
    </citation>
    <scope>NUCLEOTIDE SEQUENCE [LARGE SCALE GENOMIC DNA]</scope>
    <source>
        <strain evidence="2 3">KCTC 42856</strain>
    </source>
</reference>
<feature type="compositionally biased region" description="Low complexity" evidence="1">
    <location>
        <begin position="225"/>
        <end position="243"/>
    </location>
</feature>
<dbReference type="STRING" id="76731.RD2015_2963"/>
<feature type="compositionally biased region" description="Basic and acidic residues" evidence="1">
    <location>
        <begin position="582"/>
        <end position="592"/>
    </location>
</feature>
<proteinExistence type="predicted"/>
<dbReference type="AlphaFoldDB" id="A0A0U2U5W8"/>
<protein>
    <submittedName>
        <fullName evidence="2">Uncharacterized protein</fullName>
    </submittedName>
</protein>
<keyword evidence="3" id="KW-1185">Reference proteome</keyword>
<organism evidence="2 3">
    <name type="scientific">Roseateles depolymerans</name>
    <dbReference type="NCBI Taxonomy" id="76731"/>
    <lineage>
        <taxon>Bacteria</taxon>
        <taxon>Pseudomonadati</taxon>
        <taxon>Pseudomonadota</taxon>
        <taxon>Betaproteobacteria</taxon>
        <taxon>Burkholderiales</taxon>
        <taxon>Sphaerotilaceae</taxon>
        <taxon>Roseateles</taxon>
    </lineage>
</organism>
<feature type="compositionally biased region" description="Polar residues" evidence="1">
    <location>
        <begin position="561"/>
        <end position="581"/>
    </location>
</feature>
<evidence type="ECO:0000313" key="2">
    <source>
        <dbReference type="EMBL" id="ALV07425.1"/>
    </source>
</evidence>
<evidence type="ECO:0000313" key="3">
    <source>
        <dbReference type="Proteomes" id="UP000060699"/>
    </source>
</evidence>
<feature type="region of interest" description="Disordered" evidence="1">
    <location>
        <begin position="543"/>
        <end position="622"/>
    </location>
</feature>
<dbReference type="KEGG" id="rdp:RD2015_2963"/>
<feature type="region of interest" description="Disordered" evidence="1">
    <location>
        <begin position="207"/>
        <end position="251"/>
    </location>
</feature>
<gene>
    <name evidence="2" type="ORF">RD2015_2963</name>
</gene>
<dbReference type="Proteomes" id="UP000060699">
    <property type="component" value="Chromosome"/>
</dbReference>
<evidence type="ECO:0000256" key="1">
    <source>
        <dbReference type="SAM" id="MobiDB-lite"/>
    </source>
</evidence>